<keyword evidence="4" id="KW-0812">Transmembrane</keyword>
<keyword evidence="4" id="KW-1133">Transmembrane helix</keyword>
<dbReference type="Proteomes" id="UP000887569">
    <property type="component" value="Unplaced"/>
</dbReference>
<organism evidence="5 6">
    <name type="scientific">Parascaris univalens</name>
    <name type="common">Nematode worm</name>
    <dbReference type="NCBI Taxonomy" id="6257"/>
    <lineage>
        <taxon>Eukaryota</taxon>
        <taxon>Metazoa</taxon>
        <taxon>Ecdysozoa</taxon>
        <taxon>Nematoda</taxon>
        <taxon>Chromadorea</taxon>
        <taxon>Rhabditida</taxon>
        <taxon>Spirurina</taxon>
        <taxon>Ascaridomorpha</taxon>
        <taxon>Ascaridoidea</taxon>
        <taxon>Ascarididae</taxon>
        <taxon>Parascaris</taxon>
    </lineage>
</organism>
<evidence type="ECO:0000256" key="2">
    <source>
        <dbReference type="ARBA" id="ARBA00006311"/>
    </source>
</evidence>
<dbReference type="GO" id="GO:0005811">
    <property type="term" value="C:lipid droplet"/>
    <property type="evidence" value="ECO:0007669"/>
    <property type="project" value="UniProtKB-SubCell"/>
</dbReference>
<reference evidence="6" key="1">
    <citation type="submission" date="2022-11" db="UniProtKB">
        <authorList>
            <consortium name="WormBaseParasite"/>
        </authorList>
    </citation>
    <scope>IDENTIFICATION</scope>
</reference>
<evidence type="ECO:0000256" key="1">
    <source>
        <dbReference type="ARBA" id="ARBA00004502"/>
    </source>
</evidence>
<evidence type="ECO:0000256" key="4">
    <source>
        <dbReference type="SAM" id="Phobius"/>
    </source>
</evidence>
<dbReference type="Pfam" id="PF03036">
    <property type="entry name" value="Perilipin"/>
    <property type="match status" value="1"/>
</dbReference>
<dbReference type="WBParaSite" id="PgR035X_g019_t04">
    <property type="protein sequence ID" value="PgR035X_g019_t04"/>
    <property type="gene ID" value="PgR035X_g019"/>
</dbReference>
<protein>
    <submittedName>
        <fullName evidence="6">Uncharacterized protein</fullName>
    </submittedName>
</protein>
<comment type="similarity">
    <text evidence="2">Belongs to the perilipin family.</text>
</comment>
<proteinExistence type="inferred from homology"/>
<feature type="transmembrane region" description="Helical" evidence="4">
    <location>
        <begin position="401"/>
        <end position="421"/>
    </location>
</feature>
<sequence length="445" mass="49507">MDGTGDSSYVSQLSSRLYAIPLVQQVLYGYDRTKHSCALMERTLDSVESRVQNAAQMAVPVYEHYCQPPVDAVLSTYSKGVENMKYAFDVAKSATITTSTLTIGAAIVAMQLTLALGVAGANLILDSLIVSKRIGGHLLTSAKDAEMAMEQRFINFMQQAEAAAQVPVAMLSEHANSFLDIVNAVVDRILGLNSEADPPESTIGQRLIRLGLRLSGVLSTRAHDGVIDPLYNQMNAVMEQFAKSIILVDMIREQQEWAMGRVSELQASVLDLKEHIEREANHLKQRPEEILLRSLRHSSRQLTNNLMSLRDKGSQVFSESANAKLDTAVSYFGQLDENLANAGDIYAVKDEILNEARERLSDLAQWTSSWILSCESGCFGVTGECYSDACTTPTVLFLTKWLYYLFVLFVTLFTSSTYHLFLCGRWCLFLYASCLECLRDSSHWR</sequence>
<evidence type="ECO:0000313" key="6">
    <source>
        <dbReference type="WBParaSite" id="PgR035X_g019_t04"/>
    </source>
</evidence>
<dbReference type="AlphaFoldDB" id="A0A915BD28"/>
<comment type="subcellular location">
    <subcellularLocation>
        <location evidence="1">Lipid droplet</location>
    </subcellularLocation>
</comment>
<name>A0A915BD28_PARUN</name>
<evidence type="ECO:0000256" key="3">
    <source>
        <dbReference type="ARBA" id="ARBA00022677"/>
    </source>
</evidence>
<keyword evidence="3" id="KW-0551">Lipid droplet</keyword>
<accession>A0A915BD28</accession>
<evidence type="ECO:0000313" key="5">
    <source>
        <dbReference type="Proteomes" id="UP000887569"/>
    </source>
</evidence>
<keyword evidence="4" id="KW-0472">Membrane</keyword>
<dbReference type="InterPro" id="IPR004279">
    <property type="entry name" value="Perilipin"/>
</dbReference>
<keyword evidence="5" id="KW-1185">Reference proteome</keyword>